<evidence type="ECO:0000256" key="3">
    <source>
        <dbReference type="ARBA" id="ARBA00022741"/>
    </source>
</evidence>
<dbReference type="InterPro" id="IPR029047">
    <property type="entry name" value="HSP70_peptide-bd_sf"/>
</dbReference>
<evidence type="ECO:0000256" key="2">
    <source>
        <dbReference type="ARBA" id="ARBA00022553"/>
    </source>
</evidence>
<dbReference type="PROSITE" id="PS00297">
    <property type="entry name" value="HSP70_1"/>
    <property type="match status" value="1"/>
</dbReference>
<keyword evidence="6" id="KW-0143">Chaperone</keyword>
<dbReference type="Pfam" id="PF00012">
    <property type="entry name" value="HSP70"/>
    <property type="match status" value="1"/>
</dbReference>
<dbReference type="CDD" id="cd24029">
    <property type="entry name" value="ASKHA_NBD_HSP70_DnaK_HscA_HscC"/>
    <property type="match status" value="1"/>
</dbReference>
<dbReference type="InterPro" id="IPR018181">
    <property type="entry name" value="Heat_shock_70_CS"/>
</dbReference>
<accession>A0ABU7RNT5</accession>
<dbReference type="Gene3D" id="3.30.420.40">
    <property type="match status" value="2"/>
</dbReference>
<dbReference type="Gene3D" id="3.40.50.410">
    <property type="entry name" value="von Willebrand factor, type A domain"/>
    <property type="match status" value="1"/>
</dbReference>
<evidence type="ECO:0000313" key="9">
    <source>
        <dbReference type="EMBL" id="MEE6258118.1"/>
    </source>
</evidence>
<dbReference type="Gene3D" id="2.60.34.10">
    <property type="entry name" value="Substrate Binding Domain Of DNAk, Chain A, domain 1"/>
    <property type="match status" value="1"/>
</dbReference>
<dbReference type="SUPFAM" id="SSF100920">
    <property type="entry name" value="Heat shock protein 70kD (HSP70), peptide-binding domain"/>
    <property type="match status" value="1"/>
</dbReference>
<evidence type="ECO:0000256" key="7">
    <source>
        <dbReference type="RuleBase" id="RU003322"/>
    </source>
</evidence>
<evidence type="ECO:0000256" key="6">
    <source>
        <dbReference type="ARBA" id="ARBA00023186"/>
    </source>
</evidence>
<dbReference type="InterPro" id="IPR013126">
    <property type="entry name" value="Hsp_70_fam"/>
</dbReference>
<comment type="similarity">
    <text evidence="1 7">Belongs to the heat shock protein 70 family.</text>
</comment>
<proteinExistence type="inferred from homology"/>
<sequence length="701" mass="75393">MTSRPEAYGDRAPLAIGIDLGTTYSAVAWVNPEGDPEIIPNALGEPLTPSVVSLVDGRPVVGADAKADQARGASEVAHLFKRAMGNPAFEFPLGDELWSPPRLSALVLRHLKEQAEAALGRPVTRAVVTVPEYFTHPERAATMEAGRLAGLDVPRIISEPTAAALAYGLRPGPGSRTVLVYDLGGGTFDISLVLIGPDEIRVLCSDGNHELGGRDWDDRLAQIVLREFPGVADALAEDPGALLVEVEKLKRTLSARQSAEFRLLVDGRSLTCRVSREAFEEASRDLLEQTGQLIEKVLDEKGLHWPDIDGILLVGGSTRMPMVQRYLERLSGRPPMGGVHPDHAVALGAAAQAAILLEDEESSRLRLAGSAVTAEPLLRLDAPRQISNVVAHSLGMIAENAAGDRYVNSVLVPRNQTIPCAHTRPYEFHLDGGGKELLEVFLTQGETDDPSTCVYLGRYGVTGFPKGGRRQVVIDVSYAYDDNALVTVTAAERATGTPLRVTVESLPEDVPQRFLEPPVRTVSREPKTIYLAFDLSGSMSGLPLAEAQRAARAFVSQLDLTTTSVGLIAFSDKVRTTQSATGNANRIERAIKALQVGSTGYGNATHPFDELYKLLASVPGRRFGVVLADGVWSRQDLAVRQAQRCHRDHIDVVAVGFGGADERFLRQIASSTEQALFTDLHQLTAVFGTIAREITEGASGS</sequence>
<protein>
    <submittedName>
        <fullName evidence="9">Hsp70 family protein</fullName>
    </submittedName>
</protein>
<keyword evidence="10" id="KW-1185">Reference proteome</keyword>
<dbReference type="SUPFAM" id="SSF53300">
    <property type="entry name" value="vWA-like"/>
    <property type="match status" value="1"/>
</dbReference>
<reference evidence="9 10" key="1">
    <citation type="submission" date="2024-01" db="EMBL/GenBank/DDBJ databases">
        <title>Genome insights into Plantactinospora sonchi sp. nov.</title>
        <authorList>
            <person name="Wang L."/>
        </authorList>
    </citation>
    <scope>NUCLEOTIDE SEQUENCE [LARGE SCALE GENOMIC DNA]</scope>
    <source>
        <strain evidence="9 10">NEAU-QY2</strain>
    </source>
</reference>
<organism evidence="9 10">
    <name type="scientific">Plantactinospora sonchi</name>
    <dbReference type="NCBI Taxonomy" id="1544735"/>
    <lineage>
        <taxon>Bacteria</taxon>
        <taxon>Bacillati</taxon>
        <taxon>Actinomycetota</taxon>
        <taxon>Actinomycetes</taxon>
        <taxon>Micromonosporales</taxon>
        <taxon>Micromonosporaceae</taxon>
        <taxon>Plantactinospora</taxon>
    </lineage>
</organism>
<dbReference type="EMBL" id="JAZGQK010000005">
    <property type="protein sequence ID" value="MEE6258118.1"/>
    <property type="molecule type" value="Genomic_DNA"/>
</dbReference>
<dbReference type="InterPro" id="IPR036465">
    <property type="entry name" value="vWFA_dom_sf"/>
</dbReference>
<dbReference type="SUPFAM" id="SSF53067">
    <property type="entry name" value="Actin-like ATPase domain"/>
    <property type="match status" value="2"/>
</dbReference>
<dbReference type="InterPro" id="IPR002035">
    <property type="entry name" value="VWF_A"/>
</dbReference>
<evidence type="ECO:0000256" key="4">
    <source>
        <dbReference type="ARBA" id="ARBA00022840"/>
    </source>
</evidence>
<dbReference type="RefSeq" id="WP_331213247.1">
    <property type="nucleotide sequence ID" value="NZ_JAZGQK010000005.1"/>
</dbReference>
<keyword evidence="5" id="KW-0346">Stress response</keyword>
<evidence type="ECO:0000256" key="5">
    <source>
        <dbReference type="ARBA" id="ARBA00023016"/>
    </source>
</evidence>
<evidence type="ECO:0000259" key="8">
    <source>
        <dbReference type="PROSITE" id="PS50234"/>
    </source>
</evidence>
<keyword evidence="4 7" id="KW-0067">ATP-binding</keyword>
<dbReference type="PRINTS" id="PR00301">
    <property type="entry name" value="HEATSHOCK70"/>
</dbReference>
<keyword evidence="2" id="KW-0597">Phosphoprotein</keyword>
<evidence type="ECO:0000256" key="1">
    <source>
        <dbReference type="ARBA" id="ARBA00007381"/>
    </source>
</evidence>
<dbReference type="Pfam" id="PF00092">
    <property type="entry name" value="VWA"/>
    <property type="match status" value="1"/>
</dbReference>
<dbReference type="PROSITE" id="PS00329">
    <property type="entry name" value="HSP70_2"/>
    <property type="match status" value="1"/>
</dbReference>
<dbReference type="PROSITE" id="PS01036">
    <property type="entry name" value="HSP70_3"/>
    <property type="match status" value="1"/>
</dbReference>
<dbReference type="InterPro" id="IPR043129">
    <property type="entry name" value="ATPase_NBD"/>
</dbReference>
<dbReference type="Gene3D" id="3.90.640.10">
    <property type="entry name" value="Actin, Chain A, domain 4"/>
    <property type="match status" value="1"/>
</dbReference>
<gene>
    <name evidence="9" type="ORF">V1633_06375</name>
</gene>
<dbReference type="CDD" id="cd00198">
    <property type="entry name" value="vWFA"/>
    <property type="match status" value="1"/>
</dbReference>
<dbReference type="PANTHER" id="PTHR19375">
    <property type="entry name" value="HEAT SHOCK PROTEIN 70KDA"/>
    <property type="match status" value="1"/>
</dbReference>
<keyword evidence="3 7" id="KW-0547">Nucleotide-binding</keyword>
<name>A0ABU7RNT5_9ACTN</name>
<comment type="caution">
    <text evidence="9">The sequence shown here is derived from an EMBL/GenBank/DDBJ whole genome shotgun (WGS) entry which is preliminary data.</text>
</comment>
<dbReference type="PROSITE" id="PS50234">
    <property type="entry name" value="VWFA"/>
    <property type="match status" value="1"/>
</dbReference>
<evidence type="ECO:0000313" key="10">
    <source>
        <dbReference type="Proteomes" id="UP001332243"/>
    </source>
</evidence>
<dbReference type="SMART" id="SM00327">
    <property type="entry name" value="VWA"/>
    <property type="match status" value="1"/>
</dbReference>
<dbReference type="Proteomes" id="UP001332243">
    <property type="component" value="Unassembled WGS sequence"/>
</dbReference>
<feature type="domain" description="VWFA" evidence="8">
    <location>
        <begin position="528"/>
        <end position="690"/>
    </location>
</feature>